<comment type="caution">
    <text evidence="1">The sequence shown here is derived from an EMBL/GenBank/DDBJ whole genome shotgun (WGS) entry which is preliminary data.</text>
</comment>
<sequence>MVVVPVFSSVRRSIGAAEDVSTLGGLLGLVFQDDGLDKGVNGPIFLVVSVAAAVGMLRSRSTSPASLDV</sequence>
<dbReference type="Proteomes" id="UP001586593">
    <property type="component" value="Unassembled WGS sequence"/>
</dbReference>
<reference evidence="1 2" key="1">
    <citation type="journal article" date="2024" name="Commun. Biol.">
        <title>Comparative genomic analysis of thermophilic fungi reveals convergent evolutionary adaptations and gene losses.</title>
        <authorList>
            <person name="Steindorff A.S."/>
            <person name="Aguilar-Pontes M.V."/>
            <person name="Robinson A.J."/>
            <person name="Andreopoulos B."/>
            <person name="LaButti K."/>
            <person name="Kuo A."/>
            <person name="Mondo S."/>
            <person name="Riley R."/>
            <person name="Otillar R."/>
            <person name="Haridas S."/>
            <person name="Lipzen A."/>
            <person name="Grimwood J."/>
            <person name="Schmutz J."/>
            <person name="Clum A."/>
            <person name="Reid I.D."/>
            <person name="Moisan M.C."/>
            <person name="Butler G."/>
            <person name="Nguyen T.T.M."/>
            <person name="Dewar K."/>
            <person name="Conant G."/>
            <person name="Drula E."/>
            <person name="Henrissat B."/>
            <person name="Hansel C."/>
            <person name="Singer S."/>
            <person name="Hutchinson M.I."/>
            <person name="de Vries R.P."/>
            <person name="Natvig D.O."/>
            <person name="Powell A.J."/>
            <person name="Tsang A."/>
            <person name="Grigoriev I.V."/>
        </authorList>
    </citation>
    <scope>NUCLEOTIDE SEQUENCE [LARGE SCALE GENOMIC DNA]</scope>
    <source>
        <strain evidence="1 2">ATCC 24622</strain>
    </source>
</reference>
<organism evidence="1 2">
    <name type="scientific">Phialemonium thermophilum</name>
    <dbReference type="NCBI Taxonomy" id="223376"/>
    <lineage>
        <taxon>Eukaryota</taxon>
        <taxon>Fungi</taxon>
        <taxon>Dikarya</taxon>
        <taxon>Ascomycota</taxon>
        <taxon>Pezizomycotina</taxon>
        <taxon>Sordariomycetes</taxon>
        <taxon>Sordariomycetidae</taxon>
        <taxon>Cephalothecales</taxon>
        <taxon>Cephalothecaceae</taxon>
        <taxon>Phialemonium</taxon>
    </lineage>
</organism>
<name>A0ABR3W4I5_9PEZI</name>
<evidence type="ECO:0000313" key="2">
    <source>
        <dbReference type="Proteomes" id="UP001586593"/>
    </source>
</evidence>
<gene>
    <name evidence="1" type="ORF">VTK73DRAFT_9114</name>
</gene>
<protein>
    <submittedName>
        <fullName evidence="1">Uncharacterized protein</fullName>
    </submittedName>
</protein>
<evidence type="ECO:0000313" key="1">
    <source>
        <dbReference type="EMBL" id="KAL1852877.1"/>
    </source>
</evidence>
<accession>A0ABR3W4I5</accession>
<dbReference type="EMBL" id="JAZHXJ010000721">
    <property type="protein sequence ID" value="KAL1852877.1"/>
    <property type="molecule type" value="Genomic_DNA"/>
</dbReference>
<proteinExistence type="predicted"/>
<keyword evidence="2" id="KW-1185">Reference proteome</keyword>